<name>A0A194QRR7_PAPMA</name>
<dbReference type="GO" id="GO:0007018">
    <property type="term" value="P:microtubule-based movement"/>
    <property type="evidence" value="ECO:0007669"/>
    <property type="project" value="InterPro"/>
</dbReference>
<comment type="caution">
    <text evidence="8">Lacks conserved residue(s) required for the propagation of feature annotation.</text>
</comment>
<dbReference type="Gene3D" id="3.40.850.10">
    <property type="entry name" value="Kinesin motor domain"/>
    <property type="match status" value="1"/>
</dbReference>
<gene>
    <name evidence="10" type="ORF">RR48_12921</name>
</gene>
<evidence type="ECO:0000256" key="6">
    <source>
        <dbReference type="ARBA" id="ARBA00023175"/>
    </source>
</evidence>
<dbReference type="PANTHER" id="PTHR47968">
    <property type="entry name" value="CENTROMERE PROTEIN E"/>
    <property type="match status" value="1"/>
</dbReference>
<feature type="domain" description="Kinesin motor" evidence="9">
    <location>
        <begin position="1"/>
        <end position="61"/>
    </location>
</feature>
<comment type="subcellular location">
    <subcellularLocation>
        <location evidence="1">Cytoplasm</location>
        <location evidence="1">Cytoskeleton</location>
    </subcellularLocation>
</comment>
<protein>
    <submittedName>
        <fullName evidence="10">Kinesin-like protein KIF19</fullName>
    </submittedName>
</protein>
<dbReference type="GO" id="GO:0008017">
    <property type="term" value="F:microtubule binding"/>
    <property type="evidence" value="ECO:0007669"/>
    <property type="project" value="InterPro"/>
</dbReference>
<dbReference type="SUPFAM" id="SSF52540">
    <property type="entry name" value="P-loop containing nucleoside triphosphate hydrolases"/>
    <property type="match status" value="1"/>
</dbReference>
<dbReference type="GO" id="GO:0005874">
    <property type="term" value="C:microtubule"/>
    <property type="evidence" value="ECO:0007669"/>
    <property type="project" value="UniProtKB-KW"/>
</dbReference>
<keyword evidence="6" id="KW-0505">Motor protein</keyword>
<dbReference type="PROSITE" id="PS50067">
    <property type="entry name" value="KINESIN_MOTOR_2"/>
    <property type="match status" value="1"/>
</dbReference>
<dbReference type="Pfam" id="PF00225">
    <property type="entry name" value="Kinesin"/>
    <property type="match status" value="1"/>
</dbReference>
<keyword evidence="7" id="KW-0963">Cytoplasm</keyword>
<keyword evidence="5" id="KW-0175">Coiled coil</keyword>
<dbReference type="InterPro" id="IPR027417">
    <property type="entry name" value="P-loop_NTPase"/>
</dbReference>
<dbReference type="GO" id="GO:0005524">
    <property type="term" value="F:ATP binding"/>
    <property type="evidence" value="ECO:0007669"/>
    <property type="project" value="UniProtKB-KW"/>
</dbReference>
<evidence type="ECO:0000256" key="1">
    <source>
        <dbReference type="ARBA" id="ARBA00004245"/>
    </source>
</evidence>
<sequence length="61" mass="6623">MSYIEIYNENIRDLLNPGAGPLELRDEGGNGAPVVAGLSEVRVSIMVHVCIRGLMNLDLNI</sequence>
<evidence type="ECO:0000256" key="7">
    <source>
        <dbReference type="ARBA" id="ARBA00023212"/>
    </source>
</evidence>
<comment type="similarity">
    <text evidence="8">Belongs to the TRAFAC class myosin-kinesin ATPase superfamily. Kinesin family.</text>
</comment>
<dbReference type="InterPro" id="IPR001752">
    <property type="entry name" value="Kinesin_motor_dom"/>
</dbReference>
<dbReference type="InParanoid" id="A0A194QRR7"/>
<evidence type="ECO:0000313" key="11">
    <source>
        <dbReference type="Proteomes" id="UP000053240"/>
    </source>
</evidence>
<evidence type="ECO:0000256" key="8">
    <source>
        <dbReference type="PROSITE-ProRule" id="PRU00283"/>
    </source>
</evidence>
<evidence type="ECO:0000313" key="10">
    <source>
        <dbReference type="EMBL" id="KPJ08182.1"/>
    </source>
</evidence>
<accession>A0A194QRR7</accession>
<dbReference type="AlphaFoldDB" id="A0A194QRR7"/>
<proteinExistence type="inferred from homology"/>
<evidence type="ECO:0000256" key="4">
    <source>
        <dbReference type="ARBA" id="ARBA00022840"/>
    </source>
</evidence>
<keyword evidence="7" id="KW-0206">Cytoskeleton</keyword>
<evidence type="ECO:0000256" key="5">
    <source>
        <dbReference type="ARBA" id="ARBA00023054"/>
    </source>
</evidence>
<reference evidence="10 11" key="1">
    <citation type="journal article" date="2015" name="Nat. Commun.">
        <title>Outbred genome sequencing and CRISPR/Cas9 gene editing in butterflies.</title>
        <authorList>
            <person name="Li X."/>
            <person name="Fan D."/>
            <person name="Zhang W."/>
            <person name="Liu G."/>
            <person name="Zhang L."/>
            <person name="Zhao L."/>
            <person name="Fang X."/>
            <person name="Chen L."/>
            <person name="Dong Y."/>
            <person name="Chen Y."/>
            <person name="Ding Y."/>
            <person name="Zhao R."/>
            <person name="Feng M."/>
            <person name="Zhu Y."/>
            <person name="Feng Y."/>
            <person name="Jiang X."/>
            <person name="Zhu D."/>
            <person name="Xiang H."/>
            <person name="Feng X."/>
            <person name="Li S."/>
            <person name="Wang J."/>
            <person name="Zhang G."/>
            <person name="Kronforst M.R."/>
            <person name="Wang W."/>
        </authorList>
    </citation>
    <scope>NUCLEOTIDE SEQUENCE [LARGE SCALE GENOMIC DNA]</scope>
    <source>
        <strain evidence="10">Ya'a_city_454_Pm</strain>
        <tissue evidence="10">Whole body</tissue>
    </source>
</reference>
<evidence type="ECO:0000256" key="2">
    <source>
        <dbReference type="ARBA" id="ARBA00022701"/>
    </source>
</evidence>
<dbReference type="STRING" id="76193.A0A194QRR7"/>
<evidence type="ECO:0000259" key="9">
    <source>
        <dbReference type="PROSITE" id="PS50067"/>
    </source>
</evidence>
<keyword evidence="11" id="KW-1185">Reference proteome</keyword>
<evidence type="ECO:0000256" key="3">
    <source>
        <dbReference type="ARBA" id="ARBA00022741"/>
    </source>
</evidence>
<keyword evidence="3" id="KW-0547">Nucleotide-binding</keyword>
<keyword evidence="4" id="KW-0067">ATP-binding</keyword>
<dbReference type="GO" id="GO:0003777">
    <property type="term" value="F:microtubule motor activity"/>
    <property type="evidence" value="ECO:0007669"/>
    <property type="project" value="InterPro"/>
</dbReference>
<organism evidence="10 11">
    <name type="scientific">Papilio machaon</name>
    <name type="common">Old World swallowtail butterfly</name>
    <dbReference type="NCBI Taxonomy" id="76193"/>
    <lineage>
        <taxon>Eukaryota</taxon>
        <taxon>Metazoa</taxon>
        <taxon>Ecdysozoa</taxon>
        <taxon>Arthropoda</taxon>
        <taxon>Hexapoda</taxon>
        <taxon>Insecta</taxon>
        <taxon>Pterygota</taxon>
        <taxon>Neoptera</taxon>
        <taxon>Endopterygota</taxon>
        <taxon>Lepidoptera</taxon>
        <taxon>Glossata</taxon>
        <taxon>Ditrysia</taxon>
        <taxon>Papilionoidea</taxon>
        <taxon>Papilionidae</taxon>
        <taxon>Papilioninae</taxon>
        <taxon>Papilio</taxon>
    </lineage>
</organism>
<dbReference type="InterPro" id="IPR036961">
    <property type="entry name" value="Kinesin_motor_dom_sf"/>
</dbReference>
<dbReference type="EMBL" id="KQ461155">
    <property type="protein sequence ID" value="KPJ08182.1"/>
    <property type="molecule type" value="Genomic_DNA"/>
</dbReference>
<keyword evidence="2" id="KW-0493">Microtubule</keyword>
<dbReference type="InterPro" id="IPR027640">
    <property type="entry name" value="Kinesin-like_fam"/>
</dbReference>
<dbReference type="Proteomes" id="UP000053240">
    <property type="component" value="Unassembled WGS sequence"/>
</dbReference>
<dbReference type="PANTHER" id="PTHR47968:SF13">
    <property type="entry name" value="KINESIN-LIKE PROTEIN KIF19 ISOFORM X1"/>
    <property type="match status" value="1"/>
</dbReference>